<evidence type="ECO:0000313" key="1">
    <source>
        <dbReference type="EMBL" id="JAH51990.1"/>
    </source>
</evidence>
<accession>A0A0E9TGF4</accession>
<reference evidence="1" key="2">
    <citation type="journal article" date="2015" name="Fish Shellfish Immunol.">
        <title>Early steps in the European eel (Anguilla anguilla)-Vibrio vulnificus interaction in the gills: Role of the RtxA13 toxin.</title>
        <authorList>
            <person name="Callol A."/>
            <person name="Pajuelo D."/>
            <person name="Ebbesson L."/>
            <person name="Teles M."/>
            <person name="MacKenzie S."/>
            <person name="Amaro C."/>
        </authorList>
    </citation>
    <scope>NUCLEOTIDE SEQUENCE</scope>
</reference>
<reference evidence="1" key="1">
    <citation type="submission" date="2014-11" db="EMBL/GenBank/DDBJ databases">
        <authorList>
            <person name="Amaro Gonzalez C."/>
        </authorList>
    </citation>
    <scope>NUCLEOTIDE SEQUENCE</scope>
</reference>
<sequence>MLGLISYCSKRTFITGSPKL</sequence>
<name>A0A0E9TGF4_ANGAN</name>
<dbReference type="AlphaFoldDB" id="A0A0E9TGF4"/>
<organism evidence="1">
    <name type="scientific">Anguilla anguilla</name>
    <name type="common">European freshwater eel</name>
    <name type="synonym">Muraena anguilla</name>
    <dbReference type="NCBI Taxonomy" id="7936"/>
    <lineage>
        <taxon>Eukaryota</taxon>
        <taxon>Metazoa</taxon>
        <taxon>Chordata</taxon>
        <taxon>Craniata</taxon>
        <taxon>Vertebrata</taxon>
        <taxon>Euteleostomi</taxon>
        <taxon>Actinopterygii</taxon>
        <taxon>Neopterygii</taxon>
        <taxon>Teleostei</taxon>
        <taxon>Anguilliformes</taxon>
        <taxon>Anguillidae</taxon>
        <taxon>Anguilla</taxon>
    </lineage>
</organism>
<dbReference type="EMBL" id="GBXM01056587">
    <property type="protein sequence ID" value="JAH51990.1"/>
    <property type="molecule type" value="Transcribed_RNA"/>
</dbReference>
<proteinExistence type="predicted"/>
<protein>
    <submittedName>
        <fullName evidence="1">Uncharacterized protein</fullName>
    </submittedName>
</protein>